<evidence type="ECO:0000313" key="2">
    <source>
        <dbReference type="EMBL" id="BAX96708.1"/>
    </source>
</evidence>
<keyword evidence="3" id="KW-1185">Reference proteome</keyword>
<feature type="compositionally biased region" description="Basic and acidic residues" evidence="1">
    <location>
        <begin position="47"/>
        <end position="57"/>
    </location>
</feature>
<name>A0A1Z4EUS1_9MYCO</name>
<reference evidence="3" key="1">
    <citation type="journal article" date="2017" name="Genome Announc.">
        <title>Complete Genome Sequence of Mycobacterium stephanolepidis.</title>
        <authorList>
            <person name="Fukano H."/>
            <person name="Yoshida M."/>
            <person name="Katayama Y."/>
            <person name="Omatsu T."/>
            <person name="Mizutani T."/>
            <person name="Kurata O."/>
            <person name="Wada S."/>
            <person name="Hoshino Y."/>
        </authorList>
    </citation>
    <scope>NUCLEOTIDE SEQUENCE [LARGE SCALE GENOMIC DNA]</scope>
    <source>
        <strain evidence="3">NJB0901</strain>
    </source>
</reference>
<proteinExistence type="predicted"/>
<organism evidence="2 3">
    <name type="scientific">[Mycobacterium] stephanolepidis</name>
    <dbReference type="NCBI Taxonomy" id="1520670"/>
    <lineage>
        <taxon>Bacteria</taxon>
        <taxon>Bacillati</taxon>
        <taxon>Actinomycetota</taxon>
        <taxon>Actinomycetes</taxon>
        <taxon>Mycobacteriales</taxon>
        <taxon>Mycobacteriaceae</taxon>
        <taxon>Mycobacteroides</taxon>
    </lineage>
</organism>
<dbReference type="KEGG" id="mste:MSTE_01379"/>
<gene>
    <name evidence="2" type="ORF">MSTE_01379</name>
</gene>
<evidence type="ECO:0000313" key="3">
    <source>
        <dbReference type="Proteomes" id="UP000217954"/>
    </source>
</evidence>
<dbReference type="Proteomes" id="UP000217954">
    <property type="component" value="Chromosome"/>
</dbReference>
<feature type="region of interest" description="Disordered" evidence="1">
    <location>
        <begin position="43"/>
        <end position="63"/>
    </location>
</feature>
<sequence>MANYDRAEFTAWLHASCERQGVPVTVTDPAVITQVATLLGPRTQPLQRRDRLARRDIASNSTS</sequence>
<protein>
    <submittedName>
        <fullName evidence="2">Uncharacterized protein</fullName>
    </submittedName>
</protein>
<dbReference type="AlphaFoldDB" id="A0A1Z4EUS1"/>
<dbReference type="EMBL" id="AP018165">
    <property type="protein sequence ID" value="BAX96708.1"/>
    <property type="molecule type" value="Genomic_DNA"/>
</dbReference>
<reference evidence="2 3" key="2">
    <citation type="journal article" date="2017" name="Int. J. Syst. Evol. Microbiol.">
        <title>Mycobacterium stephanolepidis sp. nov., a rapidly growing species related to Mycobacterium chelonae, isolated from marine teleost fish, Stephanolepis cirrhifer.</title>
        <authorList>
            <person name="Fukano H."/>
            <person name="Wada S."/>
            <person name="Kurata O."/>
            <person name="Katayama K."/>
            <person name="Fujiwara N."/>
            <person name="Hoshino Y."/>
        </authorList>
    </citation>
    <scope>NUCLEOTIDE SEQUENCE [LARGE SCALE GENOMIC DNA]</scope>
    <source>
        <strain evidence="2 3">NJB0901</strain>
    </source>
</reference>
<accession>A0A1Z4EUS1</accession>
<evidence type="ECO:0000256" key="1">
    <source>
        <dbReference type="SAM" id="MobiDB-lite"/>
    </source>
</evidence>